<dbReference type="AlphaFoldDB" id="A0A183N631"/>
<keyword evidence="2" id="KW-1185">Reference proteome</keyword>
<evidence type="ECO:0000313" key="1">
    <source>
        <dbReference type="EMBL" id="VDP48538.1"/>
    </source>
</evidence>
<protein>
    <submittedName>
        <fullName evidence="1">Uncharacterized protein</fullName>
    </submittedName>
</protein>
<gene>
    <name evidence="1" type="ORF">SMRZ_LOCUS23756</name>
</gene>
<sequence>MWGTGRTNQIAVEMRRHNLTMPRISEAHWTQAEQLRLDTGEMLLHSDHEEVIAPHTQGVALMLYKEAQNPHVRRESHEFMITKASFKKRMESP</sequence>
<accession>A0A183N631</accession>
<organism evidence="1 2">
    <name type="scientific">Schistosoma margrebowiei</name>
    <dbReference type="NCBI Taxonomy" id="48269"/>
    <lineage>
        <taxon>Eukaryota</taxon>
        <taxon>Metazoa</taxon>
        <taxon>Spiralia</taxon>
        <taxon>Lophotrochozoa</taxon>
        <taxon>Platyhelminthes</taxon>
        <taxon>Trematoda</taxon>
        <taxon>Digenea</taxon>
        <taxon>Strigeidida</taxon>
        <taxon>Schistosomatoidea</taxon>
        <taxon>Schistosomatidae</taxon>
        <taxon>Schistosoma</taxon>
    </lineage>
</organism>
<reference evidence="1 2" key="1">
    <citation type="submission" date="2018-11" db="EMBL/GenBank/DDBJ databases">
        <authorList>
            <consortium name="Pathogen Informatics"/>
        </authorList>
    </citation>
    <scope>NUCLEOTIDE SEQUENCE [LARGE SCALE GENOMIC DNA]</scope>
    <source>
        <strain evidence="1 2">Zambia</strain>
    </source>
</reference>
<dbReference type="Proteomes" id="UP000277204">
    <property type="component" value="Unassembled WGS sequence"/>
</dbReference>
<name>A0A183N631_9TREM</name>
<proteinExistence type="predicted"/>
<evidence type="ECO:0000313" key="2">
    <source>
        <dbReference type="Proteomes" id="UP000277204"/>
    </source>
</evidence>
<dbReference type="EMBL" id="UZAI01019917">
    <property type="protein sequence ID" value="VDP48538.1"/>
    <property type="molecule type" value="Genomic_DNA"/>
</dbReference>